<dbReference type="EMBL" id="JAAGYU010002565">
    <property type="protein sequence ID" value="NEL81417.1"/>
    <property type="molecule type" value="Genomic_DNA"/>
</dbReference>
<accession>A0A7X5N4N0</accession>
<organism evidence="1 2">
    <name type="scientific">Xanthomonas perforans</name>
    <dbReference type="NCBI Taxonomy" id="442694"/>
    <lineage>
        <taxon>Bacteria</taxon>
        <taxon>Pseudomonadati</taxon>
        <taxon>Pseudomonadota</taxon>
        <taxon>Gammaproteobacteria</taxon>
        <taxon>Lysobacterales</taxon>
        <taxon>Lysobacteraceae</taxon>
        <taxon>Xanthomonas</taxon>
    </lineage>
</organism>
<reference evidence="1 2" key="1">
    <citation type="submission" date="2019-11" db="EMBL/GenBank/DDBJ databases">
        <title>Genome-resolved metagenomics to study the prevalence of co-infection and intraspecific heterogeneity among plant pathogen metapopulations.</title>
        <authorList>
            <person name="Newberry E."/>
            <person name="Bhandari R."/>
            <person name="Kemble J."/>
            <person name="Sikora E."/>
            <person name="Potnis N."/>
        </authorList>
    </citation>
    <scope>NUCLEOTIDE SEQUENCE [LARGE SCALE GENOMIC DNA]</scope>
    <source>
        <strain evidence="1">Xp_Tom_Tuscaloosa_18b</strain>
    </source>
</reference>
<keyword evidence="1" id="KW-0378">Hydrolase</keyword>
<proteinExistence type="predicted"/>
<evidence type="ECO:0000313" key="1">
    <source>
        <dbReference type="EMBL" id="NEL81417.1"/>
    </source>
</evidence>
<dbReference type="GO" id="GO:0004519">
    <property type="term" value="F:endonuclease activity"/>
    <property type="evidence" value="ECO:0007669"/>
    <property type="project" value="UniProtKB-KW"/>
</dbReference>
<protein>
    <submittedName>
        <fullName evidence="1">Endonuclease</fullName>
    </submittedName>
</protein>
<dbReference type="AlphaFoldDB" id="A0A7X5N4N0"/>
<feature type="non-terminal residue" evidence="1">
    <location>
        <position position="82"/>
    </location>
</feature>
<comment type="caution">
    <text evidence="1">The sequence shown here is derived from an EMBL/GenBank/DDBJ whole genome shotgun (WGS) entry which is preliminary data.</text>
</comment>
<dbReference type="Proteomes" id="UP000471082">
    <property type="component" value="Unassembled WGS sequence"/>
</dbReference>
<name>A0A7X5N4N0_XANPE</name>
<keyword evidence="1" id="KW-0255">Endonuclease</keyword>
<evidence type="ECO:0000313" key="2">
    <source>
        <dbReference type="Proteomes" id="UP000471082"/>
    </source>
</evidence>
<gene>
    <name evidence="1" type="ORF">G3W61_34710</name>
</gene>
<sequence>LLFGSYRIDEDKPNAVPRLRLEFSKGQRLNFYACSVQFIERPLDEVYDWTADVMNPLWDGAQARRKLRAAPGMLAADALLDQ</sequence>
<feature type="non-terminal residue" evidence="1">
    <location>
        <position position="1"/>
    </location>
</feature>
<keyword evidence="1" id="KW-0540">Nuclease</keyword>